<comment type="pathway">
    <text evidence="5">Amino-acid biosynthesis; L-methionine biosynthesis via de novo pathway; O-acetyl-L-homoserine from L-homoserine: step 1/1.</text>
</comment>
<proteinExistence type="inferred from homology"/>
<feature type="site" description="Important for substrate specificity" evidence="5">
    <location>
        <position position="192"/>
    </location>
</feature>
<dbReference type="SUPFAM" id="SSF52317">
    <property type="entry name" value="Class I glutamine amidotransferase-like"/>
    <property type="match status" value="1"/>
</dbReference>
<dbReference type="EC" id="2.3.1.31" evidence="5"/>
<feature type="binding site" evidence="5">
    <location>
        <position position="249"/>
    </location>
    <ligand>
        <name>substrate</name>
    </ligand>
</feature>
<evidence type="ECO:0000256" key="4">
    <source>
        <dbReference type="ARBA" id="ARBA00023315"/>
    </source>
</evidence>
<comment type="subcellular location">
    <subcellularLocation>
        <location evidence="5">Cytoplasm</location>
    </subcellularLocation>
</comment>
<keyword evidence="2 5" id="KW-0028">Amino-acid biosynthesis</keyword>
<dbReference type="PANTHER" id="PTHR20919">
    <property type="entry name" value="HOMOSERINE O-SUCCINYLTRANSFERASE"/>
    <property type="match status" value="1"/>
</dbReference>
<feature type="active site" evidence="5">
    <location>
        <position position="237"/>
    </location>
</feature>
<comment type="catalytic activity">
    <reaction evidence="5">
        <text>L-homoserine + acetyl-CoA = O-acetyl-L-homoserine + CoA</text>
        <dbReference type="Rhea" id="RHEA:13701"/>
        <dbReference type="ChEBI" id="CHEBI:57287"/>
        <dbReference type="ChEBI" id="CHEBI:57288"/>
        <dbReference type="ChEBI" id="CHEBI:57476"/>
        <dbReference type="ChEBI" id="CHEBI:57716"/>
        <dbReference type="EC" id="2.3.1.31"/>
    </reaction>
</comment>
<evidence type="ECO:0000256" key="3">
    <source>
        <dbReference type="ARBA" id="ARBA00022679"/>
    </source>
</evidence>
<dbReference type="CDD" id="cd03131">
    <property type="entry name" value="GATase1_HTS"/>
    <property type="match status" value="1"/>
</dbReference>
<dbReference type="PANTHER" id="PTHR20919:SF0">
    <property type="entry name" value="HOMOSERINE O-SUCCINYLTRANSFERASE"/>
    <property type="match status" value="1"/>
</dbReference>
<sequence>MPVKVPSSLPARGILEAENVFLMEEPRALHQDIRPLRIAILNLMPTKIATETQLLRLLGNTPLQVEVTLLHMASHEARNTPAEHLLEHYASFAEVRHQAFDGLIITGAPVEQLPFEAVDYWPELTELLDWAGTNVFSSLFICWGAQAALYRYYGIPKHPLPEKKFGVFPHRLKVRHERIVQGFDDVFFAPHSRHTETRREDILAEPRLTLLAESDEAGVYIVQSTDRRQVFVTGHSEYDSGTLQGEYARDLRRGLPIGLPRNYFPDDDPAREPLVRWRGHANLLFSNWLNHCVYQEAPYDLGTLPAKGGQA</sequence>
<keyword evidence="4 5" id="KW-0012">Acyltransferase</keyword>
<comment type="similarity">
    <text evidence="5">Belongs to the MetA family.</text>
</comment>
<gene>
    <name evidence="5" type="primary">metAA</name>
    <name evidence="6" type="ORF">GETHOR_24620</name>
</gene>
<comment type="caution">
    <text evidence="5">Lacks conserved residue(s) required for the propagation of feature annotation.</text>
</comment>
<feature type="binding site" evidence="5">
    <location>
        <position position="163"/>
    </location>
    <ligand>
        <name>substrate</name>
    </ligand>
</feature>
<dbReference type="Proteomes" id="UP001242010">
    <property type="component" value="Chromosome"/>
</dbReference>
<dbReference type="PIRSF" id="PIRSF000450">
    <property type="entry name" value="H_ser_succinyltr"/>
    <property type="match status" value="1"/>
</dbReference>
<keyword evidence="5" id="KW-0486">Methionine biosynthesis</keyword>
<keyword evidence="7" id="KW-1185">Reference proteome</keyword>
<dbReference type="InterPro" id="IPR005697">
    <property type="entry name" value="HST_MetA"/>
</dbReference>
<dbReference type="Gene3D" id="3.40.50.880">
    <property type="match status" value="1"/>
</dbReference>
<evidence type="ECO:0000256" key="1">
    <source>
        <dbReference type="ARBA" id="ARBA00022490"/>
    </source>
</evidence>
<protein>
    <recommendedName>
        <fullName evidence="5">Homoserine O-acetyltransferase</fullName>
        <shortName evidence="5">HAT</shortName>
        <ecNumber evidence="5">2.3.1.31</ecNumber>
    </recommendedName>
    <alternativeName>
        <fullName evidence="5">Homoserine transacetylase</fullName>
        <shortName evidence="5">HTA</shortName>
    </alternativeName>
</protein>
<dbReference type="HAMAP" id="MF_00295">
    <property type="entry name" value="MetA_acyltransf"/>
    <property type="match status" value="1"/>
</dbReference>
<dbReference type="EMBL" id="AP027079">
    <property type="protein sequence ID" value="BDU70361.1"/>
    <property type="molecule type" value="Genomic_DNA"/>
</dbReference>
<feature type="binding site" evidence="5">
    <location>
        <position position="192"/>
    </location>
    <ligand>
        <name>substrate</name>
    </ligand>
</feature>
<name>A0ABM8DTK4_9BACT</name>
<dbReference type="NCBIfam" id="TIGR01001">
    <property type="entry name" value="metA"/>
    <property type="match status" value="1"/>
</dbReference>
<evidence type="ECO:0000313" key="7">
    <source>
        <dbReference type="Proteomes" id="UP001242010"/>
    </source>
</evidence>
<keyword evidence="1 5" id="KW-0963">Cytoplasm</keyword>
<feature type="site" description="Important for acyl-CoA specificity" evidence="5">
    <location>
        <position position="111"/>
    </location>
</feature>
<feature type="active site" description="Proton acceptor" evidence="5">
    <location>
        <position position="235"/>
    </location>
</feature>
<dbReference type="Pfam" id="PF04204">
    <property type="entry name" value="HTS"/>
    <property type="match status" value="1"/>
</dbReference>
<evidence type="ECO:0000256" key="2">
    <source>
        <dbReference type="ARBA" id="ARBA00022605"/>
    </source>
</evidence>
<dbReference type="InterPro" id="IPR029062">
    <property type="entry name" value="Class_I_gatase-like"/>
</dbReference>
<reference evidence="7" key="1">
    <citation type="journal article" date="2023" name="Int. J. Syst. Evol. Microbiol.">
        <title>Mesoterricola silvestris gen. nov., sp. nov., Mesoterricola sediminis sp. nov., Geothrix oryzae sp. nov., Geothrix edaphica sp. nov., Geothrix rubra sp. nov., and Geothrix limicola sp. nov., six novel members of Acidobacteriota isolated from soils.</title>
        <authorList>
            <person name="Itoh H."/>
            <person name="Sugisawa Y."/>
            <person name="Mise K."/>
            <person name="Xu Z."/>
            <person name="Kuniyasu M."/>
            <person name="Ushijima N."/>
            <person name="Kawano K."/>
            <person name="Kobayashi E."/>
            <person name="Shiratori Y."/>
            <person name="Masuda Y."/>
            <person name="Senoo K."/>
        </authorList>
    </citation>
    <scope>NUCLEOTIDE SEQUENCE [LARGE SCALE GENOMIC DNA]</scope>
    <source>
        <strain evidence="7">Red222</strain>
    </source>
</reference>
<dbReference type="InterPro" id="IPR033752">
    <property type="entry name" value="MetA_family"/>
</dbReference>
<accession>A0ABM8DTK4</accession>
<organism evidence="6 7">
    <name type="scientific">Geothrix oryzae</name>
    <dbReference type="NCBI Taxonomy" id="2927975"/>
    <lineage>
        <taxon>Bacteria</taxon>
        <taxon>Pseudomonadati</taxon>
        <taxon>Acidobacteriota</taxon>
        <taxon>Holophagae</taxon>
        <taxon>Holophagales</taxon>
        <taxon>Holophagaceae</taxon>
        <taxon>Geothrix</taxon>
    </lineage>
</organism>
<keyword evidence="3 5" id="KW-0808">Transferase</keyword>
<evidence type="ECO:0000313" key="6">
    <source>
        <dbReference type="EMBL" id="BDU70361.1"/>
    </source>
</evidence>
<dbReference type="RefSeq" id="WP_286354079.1">
    <property type="nucleotide sequence ID" value="NZ_AP027079.1"/>
</dbReference>
<feature type="active site" description="Acyl-thioester intermediate" evidence="5">
    <location>
        <position position="142"/>
    </location>
</feature>
<evidence type="ECO:0000256" key="5">
    <source>
        <dbReference type="HAMAP-Rule" id="MF_00295"/>
    </source>
</evidence>
<comment type="function">
    <text evidence="5">Transfers an acetyl group from acetyl-CoA to L-homoserine, forming acetyl-L-homoserine.</text>
</comment>